<proteinExistence type="predicted"/>
<accession>A0AAV3Z0Q4</accession>
<keyword evidence="3" id="KW-1185">Reference proteome</keyword>
<sequence>MIAEARPGINHVWLRRRRRDGSSSGNHVLEAIRSKSVCGCVYVRDLSVTPWRAISGPSVGQRTGEKDKENQSEMRFDPPLGEDSDTDTG</sequence>
<reference evidence="2 3" key="1">
    <citation type="journal article" date="2021" name="Elife">
        <title>Chloroplast acquisition without the gene transfer in kleptoplastic sea slugs, Plakobranchus ocellatus.</title>
        <authorList>
            <person name="Maeda T."/>
            <person name="Takahashi S."/>
            <person name="Yoshida T."/>
            <person name="Shimamura S."/>
            <person name="Takaki Y."/>
            <person name="Nagai Y."/>
            <person name="Toyoda A."/>
            <person name="Suzuki Y."/>
            <person name="Arimoto A."/>
            <person name="Ishii H."/>
            <person name="Satoh N."/>
            <person name="Nishiyama T."/>
            <person name="Hasebe M."/>
            <person name="Maruyama T."/>
            <person name="Minagawa J."/>
            <person name="Obokata J."/>
            <person name="Shigenobu S."/>
        </authorList>
    </citation>
    <scope>NUCLEOTIDE SEQUENCE [LARGE SCALE GENOMIC DNA]</scope>
</reference>
<protein>
    <submittedName>
        <fullName evidence="2">Uncharacterized protein</fullName>
    </submittedName>
</protein>
<gene>
    <name evidence="2" type="ORF">PoB_001547500</name>
</gene>
<feature type="region of interest" description="Disordered" evidence="1">
    <location>
        <begin position="53"/>
        <end position="89"/>
    </location>
</feature>
<dbReference type="AlphaFoldDB" id="A0AAV3Z0Q4"/>
<feature type="compositionally biased region" description="Basic and acidic residues" evidence="1">
    <location>
        <begin position="63"/>
        <end position="76"/>
    </location>
</feature>
<evidence type="ECO:0000256" key="1">
    <source>
        <dbReference type="SAM" id="MobiDB-lite"/>
    </source>
</evidence>
<dbReference type="EMBL" id="BLXT01001900">
    <property type="protein sequence ID" value="GFN88969.1"/>
    <property type="molecule type" value="Genomic_DNA"/>
</dbReference>
<dbReference type="Proteomes" id="UP000735302">
    <property type="component" value="Unassembled WGS sequence"/>
</dbReference>
<organism evidence="2 3">
    <name type="scientific">Plakobranchus ocellatus</name>
    <dbReference type="NCBI Taxonomy" id="259542"/>
    <lineage>
        <taxon>Eukaryota</taxon>
        <taxon>Metazoa</taxon>
        <taxon>Spiralia</taxon>
        <taxon>Lophotrochozoa</taxon>
        <taxon>Mollusca</taxon>
        <taxon>Gastropoda</taxon>
        <taxon>Heterobranchia</taxon>
        <taxon>Euthyneura</taxon>
        <taxon>Panpulmonata</taxon>
        <taxon>Sacoglossa</taxon>
        <taxon>Placobranchoidea</taxon>
        <taxon>Plakobranchidae</taxon>
        <taxon>Plakobranchus</taxon>
    </lineage>
</organism>
<comment type="caution">
    <text evidence="2">The sequence shown here is derived from an EMBL/GenBank/DDBJ whole genome shotgun (WGS) entry which is preliminary data.</text>
</comment>
<evidence type="ECO:0000313" key="3">
    <source>
        <dbReference type="Proteomes" id="UP000735302"/>
    </source>
</evidence>
<feature type="compositionally biased region" description="Acidic residues" evidence="1">
    <location>
        <begin position="80"/>
        <end position="89"/>
    </location>
</feature>
<name>A0AAV3Z0Q4_9GAST</name>
<evidence type="ECO:0000313" key="2">
    <source>
        <dbReference type="EMBL" id="GFN88969.1"/>
    </source>
</evidence>